<evidence type="ECO:0000313" key="2">
    <source>
        <dbReference type="EMBL" id="CAM0512716.1"/>
    </source>
</evidence>
<dbReference type="InterPro" id="IPR012337">
    <property type="entry name" value="RNaseH-like_sf"/>
</dbReference>
<comment type="caution">
    <text evidence="2">The sequence shown here is derived from an EMBL/GenBank/DDBJ whole genome shotgun (WGS) entry which is preliminary data.</text>
</comment>
<dbReference type="Pfam" id="PF18701">
    <property type="entry name" value="DUF5641"/>
    <property type="match status" value="1"/>
</dbReference>
<protein>
    <recommendedName>
        <fullName evidence="1">Integrase catalytic domain-containing protein</fullName>
    </recommendedName>
</protein>
<dbReference type="PANTHER" id="PTHR47331">
    <property type="entry name" value="PHD-TYPE DOMAIN-CONTAINING PROTEIN"/>
    <property type="match status" value="1"/>
</dbReference>
<proteinExistence type="predicted"/>
<dbReference type="PANTHER" id="PTHR47331:SF1">
    <property type="entry name" value="GAG-LIKE PROTEIN"/>
    <property type="match status" value="1"/>
</dbReference>
<dbReference type="Gene3D" id="3.30.420.10">
    <property type="entry name" value="Ribonuclease H-like superfamily/Ribonuclease H"/>
    <property type="match status" value="1"/>
</dbReference>
<name>A0ABC9HIU6_FASHE</name>
<dbReference type="InterPro" id="IPR036397">
    <property type="entry name" value="RNaseH_sf"/>
</dbReference>
<dbReference type="AlphaFoldDB" id="A0ABC9HIU6"/>
<feature type="domain" description="Integrase catalytic" evidence="1">
    <location>
        <begin position="1"/>
        <end position="155"/>
    </location>
</feature>
<evidence type="ECO:0000259" key="1">
    <source>
        <dbReference type="PROSITE" id="PS50994"/>
    </source>
</evidence>
<sequence>MTCMKSRAVHLEVAHSMTTDSFLRALQRFINRRGVPADIYSDNGSNFVGAQRELQRWHKNINRDELQNRTVAYGIRWHFNPPQASHRGGIWERMIRSARRILLSTMEQQPPDDETLNTVMTEVERILNNRPLVPVLNGDPTHLALTPNDLLTLRSNEGFQGPVNLRGSYLHGWKQANYLAKVFWRRWLREYLPALQTRQKWLAKSRPFKVGDVVMIADERAHFSAWSLGVVTETIKSTDEMIRTVKLKTANGVLIRDIRSNNLLESEDGGADNP</sequence>
<organism evidence="2 3">
    <name type="scientific">Fasciola hepatica</name>
    <name type="common">Liver fluke</name>
    <dbReference type="NCBI Taxonomy" id="6192"/>
    <lineage>
        <taxon>Eukaryota</taxon>
        <taxon>Metazoa</taxon>
        <taxon>Spiralia</taxon>
        <taxon>Lophotrochozoa</taxon>
        <taxon>Platyhelminthes</taxon>
        <taxon>Trematoda</taxon>
        <taxon>Digenea</taxon>
        <taxon>Plagiorchiida</taxon>
        <taxon>Echinostomata</taxon>
        <taxon>Echinostomatoidea</taxon>
        <taxon>Fasciolidae</taxon>
        <taxon>Fasciola</taxon>
    </lineage>
</organism>
<dbReference type="InterPro" id="IPR001584">
    <property type="entry name" value="Integrase_cat-core"/>
</dbReference>
<reference evidence="2 3" key="1">
    <citation type="submission" date="2024-08" db="EMBL/GenBank/DDBJ databases">
        <authorList>
            <person name="Paterson S."/>
        </authorList>
    </citation>
    <scope>NUCLEOTIDE SEQUENCE [LARGE SCALE GENOMIC DNA]</scope>
</reference>
<gene>
    <name evidence="2" type="ORF">FHB240107_LOCUS11951</name>
</gene>
<accession>A0ABC9HIU6</accession>
<dbReference type="SUPFAM" id="SSF53098">
    <property type="entry name" value="Ribonuclease H-like"/>
    <property type="match status" value="1"/>
</dbReference>
<keyword evidence="3" id="KW-1185">Reference proteome</keyword>
<evidence type="ECO:0000313" key="3">
    <source>
        <dbReference type="Proteomes" id="UP001189180"/>
    </source>
</evidence>
<dbReference type="InterPro" id="IPR040676">
    <property type="entry name" value="DUF5641"/>
</dbReference>
<dbReference type="Proteomes" id="UP001189180">
    <property type="component" value="Unassembled WGS sequence"/>
</dbReference>
<dbReference type="EMBL" id="CANUEZ050000238">
    <property type="protein sequence ID" value="CAM0512716.1"/>
    <property type="molecule type" value="Genomic_DNA"/>
</dbReference>
<dbReference type="PROSITE" id="PS50994">
    <property type="entry name" value="INTEGRASE"/>
    <property type="match status" value="1"/>
</dbReference>